<dbReference type="PANTHER" id="PTHR11276:SF29">
    <property type="entry name" value="DNA POLYMERASE TYPE-X FAMILY PROTEIN POL4"/>
    <property type="match status" value="1"/>
</dbReference>
<dbReference type="InterPro" id="IPR010996">
    <property type="entry name" value="HHH_MUS81"/>
</dbReference>
<dbReference type="GO" id="GO:0003887">
    <property type="term" value="F:DNA-directed DNA polymerase activity"/>
    <property type="evidence" value="ECO:0007669"/>
    <property type="project" value="UniProtKB-UniRule"/>
</dbReference>
<accession>A0A9P4XSP7</accession>
<comment type="function">
    <text evidence="7">DNA polymerase that functions in several pathways of DNA repair. Involved in base excision repair (BER) responsible for repair of lesions that give rise to abasic (AP) sites in DNA. Also contributes to DNA double-strand break repair by non-homologous end joining and homologous recombination. Has both template-dependent and template-independent (terminal transferase) DNA polymerase activities. Has also a 5'-deoxyribose-5-phosphate lyase (dRP lyase) activity.</text>
</comment>
<keyword evidence="7" id="KW-0539">Nucleus</keyword>
<evidence type="ECO:0000256" key="1">
    <source>
        <dbReference type="ARBA" id="ARBA00022679"/>
    </source>
</evidence>
<dbReference type="SUPFAM" id="SSF81301">
    <property type="entry name" value="Nucleotidyltransferase"/>
    <property type="match status" value="1"/>
</dbReference>
<sequence length="586" mass="66527">MVLKFPPVYFLPTHMSAVELRDWEAKIPNVSHDASRVNYIVGKISQKQRAQFELRKLGLPAEEYTPVRDDTRSLPKAKRRKLRDVKEYALCSDSDDEESVAYNEASSSKIDTVRVVRFAWLEESMRKDELLDYRGYLVYEAVKESEQARVPSPEDLMQRAMDMAAGSSQTLTAQRSSYRMHRAVAPHIKTPALVPHSTVEEHAIADLPPVPEFLKTSFSCQRSTRVHPPNESFIEKLKEVRELRAIQGDDIGVRAYSSAIASLSAYPYKIQSAIEIGRLPGCGAKFARLFEEFEDIGQLRELQAAVADPKMSVIRTFYNIWGVSAVTAEEFYRKGWRDLDDVVEFGWDLIHRSQQIGVKYYNEFLQKIPRAETEAIANTVLEHANGIREGFQVTVVGGYRRGRMMSGDVDLMLSHRDEDATYKCIKKLVTSLIDAKHITHTLSVSEHNSERGQRPTSFKGAAAGGTGFDTLDKALVVWQEPQVQSASKNTNPHRRVDILVSPWKTVGCAVLGWSSETTFQRDLRRYCKMRGLKFDSSGIRSRQPPFDWVDLEDGGRGPPTTMEEAERRVFEGLELEWRPPDERCTG</sequence>
<keyword evidence="3 7" id="KW-0227">DNA damage</keyword>
<keyword evidence="10" id="KW-1185">Reference proteome</keyword>
<dbReference type="RefSeq" id="XP_040771207.1">
    <property type="nucleotide sequence ID" value="XM_040922398.1"/>
</dbReference>
<evidence type="ECO:0000313" key="10">
    <source>
        <dbReference type="Proteomes" id="UP000803844"/>
    </source>
</evidence>
<dbReference type="OrthoDB" id="205514at2759"/>
<keyword evidence="1 7" id="KW-0808">Transferase</keyword>
<dbReference type="AlphaFoldDB" id="A0A9P4XSP7"/>
<feature type="domain" description="BRCT" evidence="8">
    <location>
        <begin position="88"/>
        <end position="138"/>
    </location>
</feature>
<dbReference type="GO" id="GO:0003677">
    <property type="term" value="F:DNA binding"/>
    <property type="evidence" value="ECO:0007669"/>
    <property type="project" value="UniProtKB-UniRule"/>
</dbReference>
<dbReference type="CDD" id="cd00141">
    <property type="entry name" value="NT_POLXc"/>
    <property type="match status" value="1"/>
</dbReference>
<gene>
    <name evidence="9" type="ORF">M406DRAFT_348529</name>
</gene>
<dbReference type="SMART" id="SM00483">
    <property type="entry name" value="POLXc"/>
    <property type="match status" value="1"/>
</dbReference>
<dbReference type="GO" id="GO:0046872">
    <property type="term" value="F:metal ion binding"/>
    <property type="evidence" value="ECO:0007669"/>
    <property type="project" value="UniProtKB-UniRule"/>
</dbReference>
<dbReference type="InterPro" id="IPR037160">
    <property type="entry name" value="DNA_Pol_thumb_sf"/>
</dbReference>
<dbReference type="FunFam" id="3.30.210.10:FF:000005">
    <property type="entry name" value="DNA polymerase IV"/>
    <property type="match status" value="1"/>
</dbReference>
<dbReference type="EMBL" id="MU032353">
    <property type="protein sequence ID" value="KAF3760228.1"/>
    <property type="molecule type" value="Genomic_DNA"/>
</dbReference>
<dbReference type="EC" id="2.7.7.7" evidence="7"/>
<evidence type="ECO:0000256" key="6">
    <source>
        <dbReference type="ARBA" id="ARBA00049244"/>
    </source>
</evidence>
<dbReference type="Gene3D" id="3.30.460.10">
    <property type="entry name" value="Beta Polymerase, domain 2"/>
    <property type="match status" value="1"/>
</dbReference>
<dbReference type="SUPFAM" id="SSF81585">
    <property type="entry name" value="PsbU/PolX domain-like"/>
    <property type="match status" value="1"/>
</dbReference>
<dbReference type="Gene3D" id="1.10.150.20">
    <property type="entry name" value="5' to 3' exonuclease, C-terminal subdomain"/>
    <property type="match status" value="1"/>
</dbReference>
<evidence type="ECO:0000256" key="2">
    <source>
        <dbReference type="ARBA" id="ARBA00022695"/>
    </source>
</evidence>
<keyword evidence="5 7" id="KW-0234">DNA repair</keyword>
<dbReference type="FunFam" id="1.10.150.110:FF:000005">
    <property type="entry name" value="DNA polymerase POL4"/>
    <property type="match status" value="1"/>
</dbReference>
<evidence type="ECO:0000256" key="5">
    <source>
        <dbReference type="ARBA" id="ARBA00023204"/>
    </source>
</evidence>
<reference evidence="9" key="1">
    <citation type="journal article" date="2020" name="Phytopathology">
        <title>Genome sequence of the chestnut blight fungus Cryphonectria parasitica EP155: A fundamental resource for an archetypical invasive plant pathogen.</title>
        <authorList>
            <person name="Crouch J.A."/>
            <person name="Dawe A."/>
            <person name="Aerts A."/>
            <person name="Barry K."/>
            <person name="Churchill A.C.L."/>
            <person name="Grimwood J."/>
            <person name="Hillman B."/>
            <person name="Milgroom M.G."/>
            <person name="Pangilinan J."/>
            <person name="Smith M."/>
            <person name="Salamov A."/>
            <person name="Schmutz J."/>
            <person name="Yadav J."/>
            <person name="Grigoriev I.V."/>
            <person name="Nuss D."/>
        </authorList>
    </citation>
    <scope>NUCLEOTIDE SEQUENCE</scope>
    <source>
        <strain evidence="9">EP155</strain>
    </source>
</reference>
<dbReference type="InterPro" id="IPR043519">
    <property type="entry name" value="NT_sf"/>
</dbReference>
<comment type="subcellular location">
    <subcellularLocation>
        <location evidence="7">Nucleus</location>
    </subcellularLocation>
</comment>
<dbReference type="Pfam" id="PF10391">
    <property type="entry name" value="DNA_pol_lambd_f"/>
    <property type="match status" value="1"/>
</dbReference>
<dbReference type="PRINTS" id="PR00870">
    <property type="entry name" value="DNAPOLXBETA"/>
</dbReference>
<keyword evidence="2 7" id="KW-0548">Nucleotidyltransferase</keyword>
<dbReference type="Proteomes" id="UP000803844">
    <property type="component" value="Unassembled WGS sequence"/>
</dbReference>
<dbReference type="InterPro" id="IPR002054">
    <property type="entry name" value="DNA-dir_DNA_pol_X"/>
</dbReference>
<dbReference type="InterPro" id="IPR018944">
    <property type="entry name" value="DNA_pol_lambd_fingers_domain"/>
</dbReference>
<dbReference type="PROSITE" id="PS50172">
    <property type="entry name" value="BRCT"/>
    <property type="match status" value="1"/>
</dbReference>
<proteinExistence type="inferred from homology"/>
<evidence type="ECO:0000256" key="4">
    <source>
        <dbReference type="ARBA" id="ARBA00022932"/>
    </source>
</evidence>
<dbReference type="InterPro" id="IPR002008">
    <property type="entry name" value="DNA_pol_X_beta-like"/>
</dbReference>
<evidence type="ECO:0000313" key="9">
    <source>
        <dbReference type="EMBL" id="KAF3760228.1"/>
    </source>
</evidence>
<evidence type="ECO:0000259" key="8">
    <source>
        <dbReference type="PROSITE" id="PS50172"/>
    </source>
</evidence>
<dbReference type="Pfam" id="PF14716">
    <property type="entry name" value="HHH_8"/>
    <property type="match status" value="1"/>
</dbReference>
<dbReference type="InterPro" id="IPR022312">
    <property type="entry name" value="DNA_pol_X"/>
</dbReference>
<organism evidence="9 10">
    <name type="scientific">Cryphonectria parasitica (strain ATCC 38755 / EP155)</name>
    <dbReference type="NCBI Taxonomy" id="660469"/>
    <lineage>
        <taxon>Eukaryota</taxon>
        <taxon>Fungi</taxon>
        <taxon>Dikarya</taxon>
        <taxon>Ascomycota</taxon>
        <taxon>Pezizomycotina</taxon>
        <taxon>Sordariomycetes</taxon>
        <taxon>Sordariomycetidae</taxon>
        <taxon>Diaporthales</taxon>
        <taxon>Cryphonectriaceae</taxon>
        <taxon>Cryphonectria-Endothia species complex</taxon>
        <taxon>Cryphonectria</taxon>
    </lineage>
</organism>
<dbReference type="PANTHER" id="PTHR11276">
    <property type="entry name" value="DNA POLYMERASE TYPE-X FAMILY MEMBER"/>
    <property type="match status" value="1"/>
</dbReference>
<protein>
    <recommendedName>
        <fullName evidence="7">DNA polymerase</fullName>
        <ecNumber evidence="7">2.7.7.7</ecNumber>
    </recommendedName>
</protein>
<dbReference type="GO" id="GO:0005634">
    <property type="term" value="C:nucleus"/>
    <property type="evidence" value="ECO:0007669"/>
    <property type="project" value="UniProtKB-SubCell"/>
</dbReference>
<dbReference type="PRINTS" id="PR00869">
    <property type="entry name" value="DNAPOLX"/>
</dbReference>
<keyword evidence="4 7" id="KW-0239">DNA-directed DNA polymerase</keyword>
<comment type="similarity">
    <text evidence="7">Belongs to the DNA polymerase type-X family.</text>
</comment>
<dbReference type="GO" id="GO:0006303">
    <property type="term" value="P:double-strand break repair via nonhomologous end joining"/>
    <property type="evidence" value="ECO:0007669"/>
    <property type="project" value="TreeGrafter"/>
</dbReference>
<dbReference type="SUPFAM" id="SSF47802">
    <property type="entry name" value="DNA polymerase beta, N-terminal domain-like"/>
    <property type="match status" value="1"/>
</dbReference>
<dbReference type="InterPro" id="IPR027421">
    <property type="entry name" value="DNA_pol_lamdba_lyase_dom_sf"/>
</dbReference>
<dbReference type="InterPro" id="IPR028207">
    <property type="entry name" value="DNA_pol_B_palm_palm"/>
</dbReference>
<evidence type="ECO:0000256" key="7">
    <source>
        <dbReference type="RuleBase" id="RU366014"/>
    </source>
</evidence>
<name>A0A9P4XSP7_CRYP1</name>
<evidence type="ECO:0000256" key="3">
    <source>
        <dbReference type="ARBA" id="ARBA00022763"/>
    </source>
</evidence>
<dbReference type="Pfam" id="PF14791">
    <property type="entry name" value="DNA_pol_B_thumb"/>
    <property type="match status" value="1"/>
</dbReference>
<dbReference type="Gene3D" id="1.10.150.110">
    <property type="entry name" value="DNA polymerase beta, N-terminal domain-like"/>
    <property type="match status" value="1"/>
</dbReference>
<comment type="caution">
    <text evidence="9">The sequence shown here is derived from an EMBL/GenBank/DDBJ whole genome shotgun (WGS) entry which is preliminary data.</text>
</comment>
<dbReference type="Gene3D" id="3.30.210.10">
    <property type="entry name" value="DNA polymerase, thumb domain"/>
    <property type="match status" value="1"/>
</dbReference>
<comment type="catalytic activity">
    <reaction evidence="6 7">
        <text>DNA(n) + a 2'-deoxyribonucleoside 5'-triphosphate = DNA(n+1) + diphosphate</text>
        <dbReference type="Rhea" id="RHEA:22508"/>
        <dbReference type="Rhea" id="RHEA-COMP:17339"/>
        <dbReference type="Rhea" id="RHEA-COMP:17340"/>
        <dbReference type="ChEBI" id="CHEBI:33019"/>
        <dbReference type="ChEBI" id="CHEBI:61560"/>
        <dbReference type="ChEBI" id="CHEBI:173112"/>
        <dbReference type="EC" id="2.7.7.7"/>
    </reaction>
</comment>
<dbReference type="Pfam" id="PF14792">
    <property type="entry name" value="DNA_pol_B_palm"/>
    <property type="match status" value="1"/>
</dbReference>
<dbReference type="InterPro" id="IPR001357">
    <property type="entry name" value="BRCT_dom"/>
</dbReference>
<dbReference type="InterPro" id="IPR029398">
    <property type="entry name" value="PolB_thumb"/>
</dbReference>
<dbReference type="GeneID" id="63839527"/>